<dbReference type="EMBL" id="JAIVGD010000001">
    <property type="protein sequence ID" value="KAH0781718.1"/>
    <property type="molecule type" value="Genomic_DNA"/>
</dbReference>
<evidence type="ECO:0000313" key="3">
    <source>
        <dbReference type="Proteomes" id="UP000826656"/>
    </source>
</evidence>
<dbReference type="EMBL" id="JAIVGD010000019">
    <property type="protein sequence ID" value="KAH0750542.1"/>
    <property type="molecule type" value="Genomic_DNA"/>
</dbReference>
<protein>
    <submittedName>
        <fullName evidence="1">Uncharacterized protein</fullName>
    </submittedName>
</protein>
<name>A0ABQ7ULP1_SOLTU</name>
<evidence type="ECO:0000313" key="2">
    <source>
        <dbReference type="EMBL" id="KAH0781718.1"/>
    </source>
</evidence>
<evidence type="ECO:0000313" key="1">
    <source>
        <dbReference type="EMBL" id="KAH0750542.1"/>
    </source>
</evidence>
<organism evidence="1 3">
    <name type="scientific">Solanum tuberosum</name>
    <name type="common">Potato</name>
    <dbReference type="NCBI Taxonomy" id="4113"/>
    <lineage>
        <taxon>Eukaryota</taxon>
        <taxon>Viridiplantae</taxon>
        <taxon>Streptophyta</taxon>
        <taxon>Embryophyta</taxon>
        <taxon>Tracheophyta</taxon>
        <taxon>Spermatophyta</taxon>
        <taxon>Magnoliopsida</taxon>
        <taxon>eudicotyledons</taxon>
        <taxon>Gunneridae</taxon>
        <taxon>Pentapetalae</taxon>
        <taxon>asterids</taxon>
        <taxon>lamiids</taxon>
        <taxon>Solanales</taxon>
        <taxon>Solanaceae</taxon>
        <taxon>Solanoideae</taxon>
        <taxon>Solaneae</taxon>
        <taxon>Solanum</taxon>
    </lineage>
</organism>
<comment type="caution">
    <text evidence="1">The sequence shown here is derived from an EMBL/GenBank/DDBJ whole genome shotgun (WGS) entry which is preliminary data.</text>
</comment>
<sequence>MAAKMVMVCGGDEGENGNGVWLDLVRWLRLLILWRLKEEEEKENGDDVGEIKAEGIQVVSPTKMAMAATATAWA</sequence>
<reference evidence="1 3" key="1">
    <citation type="journal article" date="2021" name="bioRxiv">
        <title>Chromosome-scale and haplotype-resolved genome assembly of a tetraploid potato cultivar.</title>
        <authorList>
            <person name="Sun H."/>
            <person name="Jiao W.-B."/>
            <person name="Krause K."/>
            <person name="Campoy J.A."/>
            <person name="Goel M."/>
            <person name="Folz-Donahue K."/>
            <person name="Kukat C."/>
            <person name="Huettel B."/>
            <person name="Schneeberger K."/>
        </authorList>
    </citation>
    <scope>NUCLEOTIDE SEQUENCE [LARGE SCALE GENOMIC DNA]</scope>
    <source>
        <strain evidence="1">SolTubOtavaFocal</strain>
        <tissue evidence="1">Leaves</tissue>
    </source>
</reference>
<dbReference type="Proteomes" id="UP000826656">
    <property type="component" value="Unassembled WGS sequence"/>
</dbReference>
<accession>A0ABQ7ULP1</accession>
<gene>
    <name evidence="2" type="ORF">KY290_001316</name>
    <name evidence="1" type="ORF">KY290_029774</name>
</gene>
<keyword evidence="3" id="KW-1185">Reference proteome</keyword>
<proteinExistence type="predicted"/>